<dbReference type="PANTHER" id="PTHR11373:SF4">
    <property type="entry name" value="DEOXYNUCLEOSIDE TRIPHOSPHATE TRIPHOSPHOHYDROLASE SAMHD1"/>
    <property type="match status" value="1"/>
</dbReference>
<dbReference type="InterPro" id="IPR003607">
    <property type="entry name" value="HD/PDEase_dom"/>
</dbReference>
<dbReference type="SUPFAM" id="SSF109604">
    <property type="entry name" value="HD-domain/PDEase-like"/>
    <property type="match status" value="1"/>
</dbReference>
<gene>
    <name evidence="3" type="ORF">HAND1043_LOCUS15089</name>
</gene>
<name>A0A7S0TZM1_HEMAN</name>
<dbReference type="Pfam" id="PF01966">
    <property type="entry name" value="HD"/>
    <property type="match status" value="1"/>
</dbReference>
<evidence type="ECO:0000256" key="1">
    <source>
        <dbReference type="SAM" id="MobiDB-lite"/>
    </source>
</evidence>
<dbReference type="GO" id="GO:0006203">
    <property type="term" value="P:dGTP catabolic process"/>
    <property type="evidence" value="ECO:0007669"/>
    <property type="project" value="TreeGrafter"/>
</dbReference>
<feature type="compositionally biased region" description="Polar residues" evidence="1">
    <location>
        <begin position="23"/>
        <end position="40"/>
    </location>
</feature>
<dbReference type="InterPro" id="IPR050135">
    <property type="entry name" value="dGTPase-like"/>
</dbReference>
<dbReference type="GO" id="GO:0005634">
    <property type="term" value="C:nucleus"/>
    <property type="evidence" value="ECO:0007669"/>
    <property type="project" value="TreeGrafter"/>
</dbReference>
<dbReference type="PANTHER" id="PTHR11373">
    <property type="entry name" value="DEOXYNUCLEOSIDE TRIPHOSPHATE TRIPHOSPHOHYDROLASE"/>
    <property type="match status" value="1"/>
</dbReference>
<feature type="region of interest" description="Disordered" evidence="1">
    <location>
        <begin position="1"/>
        <end position="41"/>
    </location>
</feature>
<dbReference type="AlphaFoldDB" id="A0A7S0TZM1"/>
<dbReference type="Gene3D" id="1.10.3210.10">
    <property type="entry name" value="Hypothetical protein af1432"/>
    <property type="match status" value="1"/>
</dbReference>
<proteinExistence type="predicted"/>
<evidence type="ECO:0000313" key="3">
    <source>
        <dbReference type="EMBL" id="CAD8748592.1"/>
    </source>
</evidence>
<dbReference type="EMBL" id="HBFK01024514">
    <property type="protein sequence ID" value="CAD8748592.1"/>
    <property type="molecule type" value="Transcribed_RNA"/>
</dbReference>
<sequence>MNIMESFSQQESNKKAKQEGRVSPTSSGGLSQGSVCSTQQPKKRKHIHDIIYGNCDFHPLLVAVIDSKPFQRLRKCKQLGTAEWVYPSARHTRFEHSLGVCYRARSVVERLRNEQRGLNITDKDVLCVCLAGLCHDLGHGPFSHMYERLLRKCIAKSEEGETKERLKGWTHEQMSCDIFDYIMKDIDFTCDEYGALDDQDLLFVREMIIGKDKETDPHSKRDYKERRGRPADKNFLYDIVNNADHGLDVDKLDYLHRDKAMALGEDHKERMSNYARVCRVSGNQDHHADTSDNMRTTICWPEKMYRDCMRDCFQTRFEMHQKVYQHKKVCTMDEMIADVLCHAFEGGVTVRVDGSSERCSLAEACLSIPAFVNLHDNFLELVADSTIDNEHVRRAQALLTRLERRDLYDNCGIYTMDTNRKEHRDVCAMDTEELVSAIIEHHRQSLACGVEGVIGDVMADSEEEEDKCVHMSQISATTHATRRFEGVVNTEITEEDFTVLKSDCHYGAKDKNPLDDMHFYYKDDDAKEGWSCGLVEAHKVDSDKIQGIPAVGGFRSREMRVVCKTRAKKEAVSLAARGFFQNSRNKCHSPLGESSQNHESWHSFSQSFSQDYRQDLA</sequence>
<dbReference type="Gene3D" id="3.30.70.2760">
    <property type="match status" value="1"/>
</dbReference>
<dbReference type="SMART" id="SM00471">
    <property type="entry name" value="HDc"/>
    <property type="match status" value="1"/>
</dbReference>
<protein>
    <recommendedName>
        <fullName evidence="2">HD/PDEase domain-containing protein</fullName>
    </recommendedName>
</protein>
<dbReference type="GO" id="GO:0008832">
    <property type="term" value="F:dGTPase activity"/>
    <property type="evidence" value="ECO:0007669"/>
    <property type="project" value="TreeGrafter"/>
</dbReference>
<reference evidence="3" key="1">
    <citation type="submission" date="2021-01" db="EMBL/GenBank/DDBJ databases">
        <authorList>
            <person name="Corre E."/>
            <person name="Pelletier E."/>
            <person name="Niang G."/>
            <person name="Scheremetjew M."/>
            <person name="Finn R."/>
            <person name="Kale V."/>
            <person name="Holt S."/>
            <person name="Cochrane G."/>
            <person name="Meng A."/>
            <person name="Brown T."/>
            <person name="Cohen L."/>
        </authorList>
    </citation>
    <scope>NUCLEOTIDE SEQUENCE</scope>
    <source>
        <strain evidence="3">CCMP441</strain>
    </source>
</reference>
<organism evidence="3">
    <name type="scientific">Hemiselmis andersenii</name>
    <name type="common">Cryptophyte alga</name>
    <dbReference type="NCBI Taxonomy" id="464988"/>
    <lineage>
        <taxon>Eukaryota</taxon>
        <taxon>Cryptophyceae</taxon>
        <taxon>Cryptomonadales</taxon>
        <taxon>Hemiselmidaceae</taxon>
        <taxon>Hemiselmis</taxon>
    </lineage>
</organism>
<feature type="compositionally biased region" description="Polar residues" evidence="1">
    <location>
        <begin position="1"/>
        <end position="11"/>
    </location>
</feature>
<dbReference type="InterPro" id="IPR006674">
    <property type="entry name" value="HD_domain"/>
</dbReference>
<dbReference type="CDD" id="cd00077">
    <property type="entry name" value="HDc"/>
    <property type="match status" value="1"/>
</dbReference>
<accession>A0A7S0TZM1</accession>
<evidence type="ECO:0000259" key="2">
    <source>
        <dbReference type="SMART" id="SM00471"/>
    </source>
</evidence>
<feature type="domain" description="HD/PDEase" evidence="2">
    <location>
        <begin position="89"/>
        <end position="303"/>
    </location>
</feature>